<dbReference type="GO" id="GO:0000160">
    <property type="term" value="P:phosphorelay signal transduction system"/>
    <property type="evidence" value="ECO:0007669"/>
    <property type="project" value="InterPro"/>
</dbReference>
<dbReference type="Gene3D" id="3.40.50.2300">
    <property type="match status" value="1"/>
</dbReference>
<protein>
    <submittedName>
        <fullName evidence="4">Response regulator</fullName>
    </submittedName>
</protein>
<evidence type="ECO:0000256" key="1">
    <source>
        <dbReference type="ARBA" id="ARBA00022553"/>
    </source>
</evidence>
<evidence type="ECO:0000256" key="2">
    <source>
        <dbReference type="PROSITE-ProRule" id="PRU00169"/>
    </source>
</evidence>
<gene>
    <name evidence="4" type="ORF">HHL28_02900</name>
</gene>
<feature type="modified residue" description="4-aspartylphosphate" evidence="2">
    <location>
        <position position="52"/>
    </location>
</feature>
<organism evidence="4 5">
    <name type="scientific">Aerophototrophica crusticola</name>
    <dbReference type="NCBI Taxonomy" id="1709002"/>
    <lineage>
        <taxon>Bacteria</taxon>
        <taxon>Pseudomonadati</taxon>
        <taxon>Pseudomonadota</taxon>
        <taxon>Alphaproteobacteria</taxon>
        <taxon>Rhodospirillales</taxon>
        <taxon>Rhodospirillaceae</taxon>
        <taxon>Aerophototrophica</taxon>
    </lineage>
</organism>
<dbReference type="EMBL" id="CP051775">
    <property type="protein sequence ID" value="QJE72188.1"/>
    <property type="molecule type" value="Genomic_DNA"/>
</dbReference>
<reference evidence="4" key="1">
    <citation type="submission" date="2020-04" db="EMBL/GenBank/DDBJ databases">
        <title>A desert anoxygenic phototrophic bacterium fixes CO2 using RubisCO under aerobic conditions.</title>
        <authorList>
            <person name="Tang K."/>
        </authorList>
    </citation>
    <scope>NUCLEOTIDE SEQUENCE [LARGE SCALE GENOMIC DNA]</scope>
    <source>
        <strain evidence="4">MIMtkB3</strain>
    </source>
</reference>
<dbReference type="Pfam" id="PF00072">
    <property type="entry name" value="Response_reg"/>
    <property type="match status" value="1"/>
</dbReference>
<sequence>MASILVVEDDVLIRLGILAVLEAAGHRCQGVGSRERALGALAEGAVDLVVLDWRLADGGCGRDVALAGFRQGIPVLVASATASETEARDVWATAVLPKPFTPHALRRAVELALQAGAFPPLPVMAGAVGSWAA</sequence>
<keyword evidence="5" id="KW-1185">Reference proteome</keyword>
<dbReference type="PANTHER" id="PTHR44591">
    <property type="entry name" value="STRESS RESPONSE REGULATOR PROTEIN 1"/>
    <property type="match status" value="1"/>
</dbReference>
<keyword evidence="1 2" id="KW-0597">Phosphoprotein</keyword>
<dbReference type="SUPFAM" id="SSF52172">
    <property type="entry name" value="CheY-like"/>
    <property type="match status" value="1"/>
</dbReference>
<accession>A0A858R475</accession>
<dbReference type="Proteomes" id="UP000501891">
    <property type="component" value="Chromosome"/>
</dbReference>
<name>A0A858R475_9PROT</name>
<proteinExistence type="predicted"/>
<dbReference type="PROSITE" id="PS50110">
    <property type="entry name" value="RESPONSE_REGULATORY"/>
    <property type="match status" value="1"/>
</dbReference>
<dbReference type="InterPro" id="IPR011006">
    <property type="entry name" value="CheY-like_superfamily"/>
</dbReference>
<dbReference type="InterPro" id="IPR050595">
    <property type="entry name" value="Bact_response_regulator"/>
</dbReference>
<dbReference type="KEGG" id="acru:HHL28_02900"/>
<dbReference type="AlphaFoldDB" id="A0A858R475"/>
<feature type="domain" description="Response regulatory" evidence="3">
    <location>
        <begin position="3"/>
        <end position="113"/>
    </location>
</feature>
<dbReference type="SMART" id="SM00448">
    <property type="entry name" value="REC"/>
    <property type="match status" value="1"/>
</dbReference>
<evidence type="ECO:0000313" key="5">
    <source>
        <dbReference type="Proteomes" id="UP000501891"/>
    </source>
</evidence>
<dbReference type="InterPro" id="IPR001789">
    <property type="entry name" value="Sig_transdc_resp-reg_receiver"/>
</dbReference>
<evidence type="ECO:0000259" key="3">
    <source>
        <dbReference type="PROSITE" id="PS50110"/>
    </source>
</evidence>
<dbReference type="PANTHER" id="PTHR44591:SF3">
    <property type="entry name" value="RESPONSE REGULATORY DOMAIN-CONTAINING PROTEIN"/>
    <property type="match status" value="1"/>
</dbReference>
<evidence type="ECO:0000313" key="4">
    <source>
        <dbReference type="EMBL" id="QJE72188.1"/>
    </source>
</evidence>